<evidence type="ECO:0000256" key="1">
    <source>
        <dbReference type="ARBA" id="ARBA00023015"/>
    </source>
</evidence>
<dbReference type="EMBL" id="NIBG01000023">
    <property type="protein sequence ID" value="PAB57758.1"/>
    <property type="molecule type" value="Genomic_DNA"/>
</dbReference>
<sequence length="224" mass="26144">MYEKIFDQVIQKKMDTFFINNLAKHGKIENFSKGQIINPGHADNIYIVLEGELNHAMYSKNGDEIFFYRIIEGNIFGEIDFFDENRAFVVSKALTKGKISVVNREIVESKLKEHPEMYNYFLVSIVKKYRMIMLELANLQFNDSTGKLADFFVRLYYTENVNSRANISIIFTHEEIANRIGLNRITVTNGIRFFKDINLIDIKDRKIIIKDIDGLKKLTNIPIE</sequence>
<dbReference type="CDD" id="cd00038">
    <property type="entry name" value="CAP_ED"/>
    <property type="match status" value="1"/>
</dbReference>
<keyword evidence="3" id="KW-0804">Transcription</keyword>
<evidence type="ECO:0000313" key="7">
    <source>
        <dbReference type="Proteomes" id="UP000216024"/>
    </source>
</evidence>
<dbReference type="GO" id="GO:0006355">
    <property type="term" value="P:regulation of DNA-templated transcription"/>
    <property type="evidence" value="ECO:0007669"/>
    <property type="project" value="InterPro"/>
</dbReference>
<dbReference type="Pfam" id="PF13545">
    <property type="entry name" value="HTH_Crp_2"/>
    <property type="match status" value="1"/>
</dbReference>
<evidence type="ECO:0008006" key="8">
    <source>
        <dbReference type="Google" id="ProtNLM"/>
    </source>
</evidence>
<evidence type="ECO:0000259" key="4">
    <source>
        <dbReference type="PROSITE" id="PS50042"/>
    </source>
</evidence>
<dbReference type="InterPro" id="IPR036390">
    <property type="entry name" value="WH_DNA-bd_sf"/>
</dbReference>
<dbReference type="InterPro" id="IPR036388">
    <property type="entry name" value="WH-like_DNA-bd_sf"/>
</dbReference>
<evidence type="ECO:0000313" key="6">
    <source>
        <dbReference type="EMBL" id="PAB57758.1"/>
    </source>
</evidence>
<proteinExistence type="predicted"/>
<reference evidence="6 7" key="1">
    <citation type="submission" date="2017-06" db="EMBL/GenBank/DDBJ databases">
        <title>Draft genome sequence of anaerobic fermentative bacterium Anaeromicrobium sediminis DY2726D isolated from West Pacific Ocean sediments.</title>
        <authorList>
            <person name="Zeng X."/>
        </authorList>
    </citation>
    <scope>NUCLEOTIDE SEQUENCE [LARGE SCALE GENOMIC DNA]</scope>
    <source>
        <strain evidence="6 7">DY2726D</strain>
    </source>
</reference>
<dbReference type="SUPFAM" id="SSF46785">
    <property type="entry name" value="Winged helix' DNA-binding domain"/>
    <property type="match status" value="1"/>
</dbReference>
<organism evidence="6 7">
    <name type="scientific">Anaeromicrobium sediminis</name>
    <dbReference type="NCBI Taxonomy" id="1478221"/>
    <lineage>
        <taxon>Bacteria</taxon>
        <taxon>Bacillati</taxon>
        <taxon>Bacillota</taxon>
        <taxon>Clostridia</taxon>
        <taxon>Peptostreptococcales</taxon>
        <taxon>Thermotaleaceae</taxon>
        <taxon>Anaeromicrobium</taxon>
    </lineage>
</organism>
<dbReference type="InterPro" id="IPR012318">
    <property type="entry name" value="HTH_CRP"/>
</dbReference>
<comment type="caution">
    <text evidence="6">The sequence shown here is derived from an EMBL/GenBank/DDBJ whole genome shotgun (WGS) entry which is preliminary data.</text>
</comment>
<evidence type="ECO:0000256" key="2">
    <source>
        <dbReference type="ARBA" id="ARBA00023125"/>
    </source>
</evidence>
<dbReference type="Pfam" id="PF00027">
    <property type="entry name" value="cNMP_binding"/>
    <property type="match status" value="1"/>
</dbReference>
<dbReference type="InterPro" id="IPR018490">
    <property type="entry name" value="cNMP-bd_dom_sf"/>
</dbReference>
<dbReference type="AlphaFoldDB" id="A0A267MFS6"/>
<evidence type="ECO:0000259" key="5">
    <source>
        <dbReference type="PROSITE" id="PS51063"/>
    </source>
</evidence>
<dbReference type="RefSeq" id="WP_095135163.1">
    <property type="nucleotide sequence ID" value="NZ_NIBG01000023.1"/>
</dbReference>
<dbReference type="InterPro" id="IPR014710">
    <property type="entry name" value="RmlC-like_jellyroll"/>
</dbReference>
<dbReference type="GO" id="GO:0003677">
    <property type="term" value="F:DNA binding"/>
    <property type="evidence" value="ECO:0007669"/>
    <property type="project" value="UniProtKB-KW"/>
</dbReference>
<accession>A0A267MFS6</accession>
<name>A0A267MFS6_9FIRM</name>
<evidence type="ECO:0000256" key="3">
    <source>
        <dbReference type="ARBA" id="ARBA00023163"/>
    </source>
</evidence>
<feature type="domain" description="HTH crp-type" evidence="5">
    <location>
        <begin position="142"/>
        <end position="213"/>
    </location>
</feature>
<keyword evidence="1" id="KW-0805">Transcription regulation</keyword>
<protein>
    <recommendedName>
        <fullName evidence="8">Crp/Fnr family transcriptional regulator</fullName>
    </recommendedName>
</protein>
<dbReference type="PROSITE" id="PS51063">
    <property type="entry name" value="HTH_CRP_2"/>
    <property type="match status" value="1"/>
</dbReference>
<gene>
    <name evidence="6" type="ORF">CCE28_18220</name>
</gene>
<feature type="domain" description="Cyclic nucleotide-binding" evidence="4">
    <location>
        <begin position="42"/>
        <end position="128"/>
    </location>
</feature>
<dbReference type="OrthoDB" id="8254501at2"/>
<keyword evidence="7" id="KW-1185">Reference proteome</keyword>
<dbReference type="PROSITE" id="PS50042">
    <property type="entry name" value="CNMP_BINDING_3"/>
    <property type="match status" value="1"/>
</dbReference>
<dbReference type="Gene3D" id="2.60.120.10">
    <property type="entry name" value="Jelly Rolls"/>
    <property type="match status" value="1"/>
</dbReference>
<dbReference type="InterPro" id="IPR000595">
    <property type="entry name" value="cNMP-bd_dom"/>
</dbReference>
<dbReference type="Gene3D" id="1.10.10.10">
    <property type="entry name" value="Winged helix-like DNA-binding domain superfamily/Winged helix DNA-binding domain"/>
    <property type="match status" value="1"/>
</dbReference>
<keyword evidence="2" id="KW-0238">DNA-binding</keyword>
<dbReference type="SUPFAM" id="SSF51206">
    <property type="entry name" value="cAMP-binding domain-like"/>
    <property type="match status" value="1"/>
</dbReference>
<dbReference type="Proteomes" id="UP000216024">
    <property type="component" value="Unassembled WGS sequence"/>
</dbReference>